<dbReference type="STRING" id="630626.EBL_c39930"/>
<keyword evidence="2" id="KW-1185">Reference proteome</keyword>
<organism evidence="1 2">
    <name type="scientific">Shimwellia blattae (strain ATCC 29907 / DSM 4481 / JCM 1650 / NBRC 105725 / CDC 9005-74)</name>
    <name type="common">Escherichia blattae</name>
    <dbReference type="NCBI Taxonomy" id="630626"/>
    <lineage>
        <taxon>Bacteria</taxon>
        <taxon>Pseudomonadati</taxon>
        <taxon>Pseudomonadota</taxon>
        <taxon>Gammaproteobacteria</taxon>
        <taxon>Enterobacterales</taxon>
        <taxon>Enterobacteriaceae</taxon>
        <taxon>Shimwellia</taxon>
    </lineage>
</organism>
<protein>
    <submittedName>
        <fullName evidence="1">Uncharacterized protein</fullName>
    </submittedName>
</protein>
<evidence type="ECO:0000313" key="2">
    <source>
        <dbReference type="Proteomes" id="UP000001955"/>
    </source>
</evidence>
<sequence length="55" mass="5762">MVSGRYIFVQCVSVNAGVVTTPAWVDIRLPQGCGQYEGRKPAPTQIIAAAAPVSS</sequence>
<proteinExistence type="predicted"/>
<evidence type="ECO:0000313" key="1">
    <source>
        <dbReference type="EMBL" id="AFJ49017.1"/>
    </source>
</evidence>
<reference evidence="1 2" key="1">
    <citation type="journal article" date="2012" name="J. Bacteriol.">
        <title>Complete genome sequence of the B12-producing Shimwellia blattae strain DSM 4481, isolated from a cockroach.</title>
        <authorList>
            <person name="Brzuszkiewicz E."/>
            <person name="Waschkowitz T."/>
            <person name="Wiezer A."/>
            <person name="Daniel R."/>
        </authorList>
    </citation>
    <scope>NUCLEOTIDE SEQUENCE [LARGE SCALE GENOMIC DNA]</scope>
    <source>
        <strain evidence="2">ATCC 29907 / DSM 4481 / JCM 1650 / NBRC 105725 / CDC 9005-74</strain>
    </source>
</reference>
<gene>
    <name evidence="1" type="ordered locus">EBL_c39930</name>
</gene>
<dbReference type="Proteomes" id="UP000001955">
    <property type="component" value="Chromosome"/>
</dbReference>
<dbReference type="HOGENOM" id="CLU_3029935_0_0_6"/>
<name>I2BER3_SHIBC</name>
<dbReference type="KEGG" id="ebt:EBL_c39930"/>
<accession>I2BER3</accession>
<dbReference type="EMBL" id="CP001560">
    <property type="protein sequence ID" value="AFJ49017.1"/>
    <property type="molecule type" value="Genomic_DNA"/>
</dbReference>
<dbReference type="AlphaFoldDB" id="I2BER3"/>